<dbReference type="InterPro" id="IPR012349">
    <property type="entry name" value="Split_barrel_FMN-bd"/>
</dbReference>
<accession>A0A542ZNP2</accession>
<name>A0A542ZNP2_9MICO</name>
<dbReference type="OrthoDB" id="5186446at2"/>
<dbReference type="AlphaFoldDB" id="A0A542ZNP2"/>
<dbReference type="Gene3D" id="2.30.110.10">
    <property type="entry name" value="Electron Transport, Fmn-binding Protein, Chain A"/>
    <property type="match status" value="1"/>
</dbReference>
<dbReference type="Pfam" id="PF04075">
    <property type="entry name" value="F420H2_quin_red"/>
    <property type="match status" value="1"/>
</dbReference>
<dbReference type="Proteomes" id="UP000319514">
    <property type="component" value="Unassembled WGS sequence"/>
</dbReference>
<dbReference type="EMBL" id="VFOQ01000001">
    <property type="protein sequence ID" value="TQL61962.1"/>
    <property type="molecule type" value="Genomic_DNA"/>
</dbReference>
<evidence type="ECO:0000313" key="1">
    <source>
        <dbReference type="EMBL" id="TQL61962.1"/>
    </source>
</evidence>
<evidence type="ECO:0000313" key="2">
    <source>
        <dbReference type="Proteomes" id="UP000319514"/>
    </source>
</evidence>
<proteinExistence type="predicted"/>
<keyword evidence="2" id="KW-1185">Reference proteome</keyword>
<dbReference type="InterPro" id="IPR004378">
    <property type="entry name" value="F420H2_quin_Rdtase"/>
</dbReference>
<organism evidence="1 2">
    <name type="scientific">Oryzihumus leptocrescens</name>
    <dbReference type="NCBI Taxonomy" id="297536"/>
    <lineage>
        <taxon>Bacteria</taxon>
        <taxon>Bacillati</taxon>
        <taxon>Actinomycetota</taxon>
        <taxon>Actinomycetes</taxon>
        <taxon>Micrococcales</taxon>
        <taxon>Intrasporangiaceae</taxon>
        <taxon>Oryzihumus</taxon>
    </lineage>
</organism>
<reference evidence="1 2" key="1">
    <citation type="submission" date="2019-06" db="EMBL/GenBank/DDBJ databases">
        <title>Sequencing the genomes of 1000 actinobacteria strains.</title>
        <authorList>
            <person name="Klenk H.-P."/>
        </authorList>
    </citation>
    <scope>NUCLEOTIDE SEQUENCE [LARGE SCALE GENOMIC DNA]</scope>
    <source>
        <strain evidence="1 2">DSM 18082</strain>
    </source>
</reference>
<protein>
    <submittedName>
        <fullName evidence="1">Deazaflavin-dependent oxidoreductase (Nitroreductase family)</fullName>
    </submittedName>
</protein>
<sequence length="131" mass="15135">MPRLRPTALTTRVFNPLVRRTTWWDVHTLEVAGRRSGRPHRMPVVPVEVAGHRYLVSPYGESDWVHNVRTAGRLTLTQRGRTTAWTAVEVPVDQRPAVLRAWRRKAGWTVGVYFRKRPDPADHPVFRLTPV</sequence>
<gene>
    <name evidence="1" type="ORF">FB474_3388</name>
</gene>
<dbReference type="GO" id="GO:0016491">
    <property type="term" value="F:oxidoreductase activity"/>
    <property type="evidence" value="ECO:0007669"/>
    <property type="project" value="InterPro"/>
</dbReference>
<comment type="caution">
    <text evidence="1">The sequence shown here is derived from an EMBL/GenBank/DDBJ whole genome shotgun (WGS) entry which is preliminary data.</text>
</comment>
<dbReference type="RefSeq" id="WP_141789680.1">
    <property type="nucleotide sequence ID" value="NZ_BAAAKX010000011.1"/>
</dbReference>